<keyword evidence="2" id="KW-1185">Reference proteome</keyword>
<dbReference type="Proteomes" id="UP001501624">
    <property type="component" value="Unassembled WGS sequence"/>
</dbReference>
<comment type="caution">
    <text evidence="1">The sequence shown here is derived from an EMBL/GenBank/DDBJ whole genome shotgun (WGS) entry which is preliminary data.</text>
</comment>
<proteinExistence type="predicted"/>
<gene>
    <name evidence="1" type="ORF">GCM10022380_74310</name>
</gene>
<protein>
    <recommendedName>
        <fullName evidence="3">Phage shock protein B</fullName>
    </recommendedName>
</protein>
<evidence type="ECO:0008006" key="3">
    <source>
        <dbReference type="Google" id="ProtNLM"/>
    </source>
</evidence>
<name>A0ABP7JIJ3_9PSEU</name>
<evidence type="ECO:0000313" key="1">
    <source>
        <dbReference type="EMBL" id="GAA3845310.1"/>
    </source>
</evidence>
<accession>A0ABP7JIJ3</accession>
<dbReference type="RefSeq" id="WP_237337777.1">
    <property type="nucleotide sequence ID" value="NZ_BAABCM010000015.1"/>
</dbReference>
<organism evidence="1 2">
    <name type="scientific">Amycolatopsis tucumanensis</name>
    <dbReference type="NCBI Taxonomy" id="401106"/>
    <lineage>
        <taxon>Bacteria</taxon>
        <taxon>Bacillati</taxon>
        <taxon>Actinomycetota</taxon>
        <taxon>Actinomycetes</taxon>
        <taxon>Pseudonocardiales</taxon>
        <taxon>Pseudonocardiaceae</taxon>
        <taxon>Amycolatopsis</taxon>
    </lineage>
</organism>
<sequence length="77" mass="8199">MSTWVAALIAVAAVTVTYFTCIRPMRRGDGHCAGSGENPELDRQIAELREEVRVLRAQDSLDAGQVSGGKSAPPTDV</sequence>
<reference evidence="2" key="1">
    <citation type="journal article" date="2019" name="Int. J. Syst. Evol. Microbiol.">
        <title>The Global Catalogue of Microorganisms (GCM) 10K type strain sequencing project: providing services to taxonomists for standard genome sequencing and annotation.</title>
        <authorList>
            <consortium name="The Broad Institute Genomics Platform"/>
            <consortium name="The Broad Institute Genome Sequencing Center for Infectious Disease"/>
            <person name="Wu L."/>
            <person name="Ma J."/>
        </authorList>
    </citation>
    <scope>NUCLEOTIDE SEQUENCE [LARGE SCALE GENOMIC DNA]</scope>
    <source>
        <strain evidence="2">JCM 17017</strain>
    </source>
</reference>
<dbReference type="EMBL" id="BAABCM010000015">
    <property type="protein sequence ID" value="GAA3845310.1"/>
    <property type="molecule type" value="Genomic_DNA"/>
</dbReference>
<evidence type="ECO:0000313" key="2">
    <source>
        <dbReference type="Proteomes" id="UP001501624"/>
    </source>
</evidence>